<name>E6PG11_9ZZZZ</name>
<dbReference type="SUPFAM" id="SSF64182">
    <property type="entry name" value="DHH phosphoesterases"/>
    <property type="match status" value="1"/>
</dbReference>
<protein>
    <submittedName>
        <fullName evidence="1">Exopolyphosphatase-related protein</fullName>
    </submittedName>
</protein>
<reference evidence="1" key="1">
    <citation type="submission" date="2009-10" db="EMBL/GenBank/DDBJ databases">
        <title>Diversity of trophic interactions inside an arsenic-rich microbial ecosystem.</title>
        <authorList>
            <person name="Bertin P.N."/>
            <person name="Heinrich-Salmeron A."/>
            <person name="Pelletier E."/>
            <person name="Goulhen-Chollet F."/>
            <person name="Arsene-Ploetze F."/>
            <person name="Gallien S."/>
            <person name="Calteau A."/>
            <person name="Vallenet D."/>
            <person name="Casiot C."/>
            <person name="Chane-Woon-Ming B."/>
            <person name="Giloteaux L."/>
            <person name="Barakat M."/>
            <person name="Bonnefoy V."/>
            <person name="Bruneel O."/>
            <person name="Chandler M."/>
            <person name="Cleiss J."/>
            <person name="Duran R."/>
            <person name="Elbaz-Poulichet F."/>
            <person name="Fonknechten N."/>
            <person name="Lauga B."/>
            <person name="Mornico D."/>
            <person name="Ortet P."/>
            <person name="Schaeffer C."/>
            <person name="Siguier P."/>
            <person name="Alexander Thil Smith A."/>
            <person name="Van Dorsselaer A."/>
            <person name="Weissenbach J."/>
            <person name="Medigue C."/>
            <person name="Le Paslier D."/>
        </authorList>
    </citation>
    <scope>NUCLEOTIDE SEQUENCE</scope>
</reference>
<organism evidence="1">
    <name type="scientific">mine drainage metagenome</name>
    <dbReference type="NCBI Taxonomy" id="410659"/>
    <lineage>
        <taxon>unclassified sequences</taxon>
        <taxon>metagenomes</taxon>
        <taxon>ecological metagenomes</taxon>
    </lineage>
</organism>
<comment type="caution">
    <text evidence="1">The sequence shown here is derived from an EMBL/GenBank/DDBJ whole genome shotgun (WGS) entry which is preliminary data.</text>
</comment>
<accession>E6PG11</accession>
<dbReference type="EMBL" id="CABL01000008">
    <property type="protein sequence ID" value="CBH75398.1"/>
    <property type="molecule type" value="Genomic_DNA"/>
</dbReference>
<dbReference type="InterPro" id="IPR038763">
    <property type="entry name" value="DHH_sf"/>
</dbReference>
<sequence>MRLMTRADLDGLTCAILLQEVESIDAIDFAHPKDVQDGRIAIDGNDILANLPYDARAGMWFDHHMSQEEEAFGSTVKGAYDIAPSAARVIANYYKSPKFERFAELLEATDRLDAALLTREDIVDPKGWILVGYTLDPRTGLGAFKSYFKHLMELAKSMPVEQVLADPEVSVHVERLRAEESAFKALLETKSRLDGNVVITDMRGEKHPPSGNRFLVYTLFPTANVSVRIADGHDGSYASIQVGHSILNRTCKTSIGDLLSEYGGGGHEGAGTAQPATPDVERVLAEIVTMLKRNG</sequence>
<evidence type="ECO:0000313" key="1">
    <source>
        <dbReference type="EMBL" id="CBH75398.1"/>
    </source>
</evidence>
<proteinExistence type="predicted"/>
<dbReference type="AlphaFoldDB" id="E6PG11"/>
<gene>
    <name evidence="1" type="ORF">CARN1_1415</name>
</gene>